<evidence type="ECO:0000256" key="2">
    <source>
        <dbReference type="ARBA" id="ARBA00022679"/>
    </source>
</evidence>
<protein>
    <recommendedName>
        <fullName evidence="4">RNA replicase</fullName>
    </recommendedName>
</protein>
<evidence type="ECO:0000256" key="4">
    <source>
        <dbReference type="ARBA" id="ARBA00032757"/>
    </source>
</evidence>
<dbReference type="Pfam" id="PF19222">
    <property type="entry name" value="Noda_Vmethyltr"/>
    <property type="match status" value="1"/>
</dbReference>
<feature type="compositionally biased region" description="Basic residues" evidence="5">
    <location>
        <begin position="930"/>
        <end position="942"/>
    </location>
</feature>
<reference evidence="7" key="1">
    <citation type="journal article" date="2016" name="Nature">
        <title>Redefining the invertebrate RNA virosphere.</title>
        <authorList>
            <person name="Shi M."/>
            <person name="Lin X.D."/>
            <person name="Tian J.H."/>
            <person name="Chen L.J."/>
            <person name="Chen X."/>
            <person name="Li C.X."/>
            <person name="Qin X.C."/>
            <person name="Li J."/>
            <person name="Cao J.P."/>
            <person name="Eden J.S."/>
            <person name="Buchmann J."/>
            <person name="Wang W."/>
            <person name="Xu J."/>
            <person name="Holmes E.C."/>
            <person name="Zhang Y.Z."/>
        </authorList>
    </citation>
    <scope>NUCLEOTIDE SEQUENCE</scope>
    <source>
        <strain evidence="7">Shrimp14297</strain>
    </source>
</reference>
<comment type="similarity">
    <text evidence="1">Belongs to the nodaviridae RNA polymerase family.</text>
</comment>
<dbReference type="EMBL" id="KX883151">
    <property type="protein sequence ID" value="APG76360.1"/>
    <property type="molecule type" value="Genomic_RNA"/>
</dbReference>
<dbReference type="GO" id="GO:0016779">
    <property type="term" value="F:nucleotidyltransferase activity"/>
    <property type="evidence" value="ECO:0007669"/>
    <property type="project" value="UniProtKB-KW"/>
</dbReference>
<evidence type="ECO:0000256" key="5">
    <source>
        <dbReference type="SAM" id="MobiDB-lite"/>
    </source>
</evidence>
<evidence type="ECO:0000256" key="1">
    <source>
        <dbReference type="ARBA" id="ARBA00007751"/>
    </source>
</evidence>
<keyword evidence="2" id="KW-0808">Transferase</keyword>
<organism evidence="7">
    <name type="scientific">Wenzhou noda-like virus 3</name>
    <dbReference type="NCBI Taxonomy" id="1923587"/>
    <lineage>
        <taxon>Viruses</taxon>
        <taxon>Riboviria</taxon>
    </lineage>
</organism>
<dbReference type="InterPro" id="IPR043502">
    <property type="entry name" value="DNA/RNA_pol_sf"/>
</dbReference>
<name>A0A1L3KG16_9VIRU</name>
<feature type="region of interest" description="Disordered" evidence="5">
    <location>
        <begin position="918"/>
        <end position="1019"/>
    </location>
</feature>
<dbReference type="InterPro" id="IPR043647">
    <property type="entry name" value="Noda_Vmethyltr_dom"/>
</dbReference>
<keyword evidence="3" id="KW-0548">Nucleotidyltransferase</keyword>
<dbReference type="SUPFAM" id="SSF56672">
    <property type="entry name" value="DNA/RNA polymerases"/>
    <property type="match status" value="1"/>
</dbReference>
<feature type="compositionally biased region" description="Basic and acidic residues" evidence="5">
    <location>
        <begin position="983"/>
        <end position="1006"/>
    </location>
</feature>
<evidence type="ECO:0000256" key="3">
    <source>
        <dbReference type="ARBA" id="ARBA00022695"/>
    </source>
</evidence>
<dbReference type="CDD" id="cd23173">
    <property type="entry name" value="ps-ssRNAv_Nodaviridae_RdRp"/>
    <property type="match status" value="1"/>
</dbReference>
<evidence type="ECO:0000259" key="6">
    <source>
        <dbReference type="Pfam" id="PF19222"/>
    </source>
</evidence>
<feature type="domain" description="Nodavirus methyltransferase" evidence="6">
    <location>
        <begin position="99"/>
        <end position="243"/>
    </location>
</feature>
<accession>A0A1L3KG16</accession>
<proteinExistence type="inferred from homology"/>
<evidence type="ECO:0000313" key="7">
    <source>
        <dbReference type="EMBL" id="APG76360.1"/>
    </source>
</evidence>
<feature type="compositionally biased region" description="Basic and acidic residues" evidence="5">
    <location>
        <begin position="918"/>
        <end position="927"/>
    </location>
</feature>
<sequence length="1019" mass="115054">MDSVVFVGINLADGVAQVTWRKSSFKYILGAAVGSYCYYKTQQHLARYNARDSLAVYVVRAISERLYYYVYRILDRFTIRLNKGVRRRFQRNLSMVRTTVREGHSHQMAAAERNSATETALNTVRSMGMEPYVVSPSPREIDEAGCRIHYSMADLNQHVRWDEVTPNHVFVLIDVDYYVDMDYLLSHGNPVLMYTFQPETVSGVVTDGYFTIGANDLVTYRVSGGKDVTHQVWNYNQDVVMTEHHSGWWAVIVDVLQMIGLMPGVNSVCSHIDQFHVSKHRRMIAITPFAQMPLMGALYGTRLARCKYTLNDEFVGLISMVTTNEQKSPVMSVARKGDLANATVPLTAIEALKLSHGIEPSKHISDVVRRAKVDIDTACILQAYLLSLGPPPNVVVHAPGSFAKHYQVHGMDKPLDDGRPYARRFAAPPLSEESVFPTDCPQNNHASVEGRITKPQIAARKRQHIVARFYKYASEFVEHLVPVPHQGQPLTVQEVDDRQNKPAQRARSQQVHMIDEEEMVVRAFLKREAMATPNDARNISTVPVTHTLRLSSFTLAFKQECLVDADWYTPCKTPAQIAQRLMDIASRNENLRERDLSRMDGSELEFQTVYVQDAAYLRWCAPEHKDELYTLLTSEHRPQSRHKYGKYDPGWSKLSGSPTTTDGNTMKVAHADYCAARESGMGPLGAWEYVCQNIADYGDDGVEGDQVDEDTVKRVYSMLGFDLKFLKTVRRGNPVNFLGRVFVDLWSTPASIQSPHRTLMKLHTTTNRDLSVEEIGSRKCESYRITDGRTPFISNWINCYMRNVAYDGEVTRVPLEDIPFFTRRREDIVDTWPQTGEIPVSLVAEELECTESAIQQHMDLLDAYVGDVMEIPRFTIAVVRPKVDALVDSEIHEAGSIAENSTNPQQQEEQDGRYHIEAPHDTIRDFGHNGTRRNRSRRRSRTAARPNGPDKATNAKADACKTTGRTVAKPAQGNNVQAGQHAEGPRRQRNLRPEANAKGDGMRRPGECQVGKTRTGTLK</sequence>